<dbReference type="AlphaFoldDB" id="A0A1Y1Y507"/>
<keyword evidence="3" id="KW-1185">Reference proteome</keyword>
<reference evidence="2 3" key="1">
    <citation type="submission" date="2016-07" db="EMBL/GenBank/DDBJ databases">
        <title>Pervasive Adenine N6-methylation of Active Genes in Fungi.</title>
        <authorList>
            <consortium name="DOE Joint Genome Institute"/>
            <person name="Mondo S.J."/>
            <person name="Dannebaum R.O."/>
            <person name="Kuo R.C."/>
            <person name="Labutti K."/>
            <person name="Haridas S."/>
            <person name="Kuo A."/>
            <person name="Salamov A."/>
            <person name="Ahrendt S.R."/>
            <person name="Lipzen A."/>
            <person name="Sullivan W."/>
            <person name="Andreopoulos W.B."/>
            <person name="Clum A."/>
            <person name="Lindquist E."/>
            <person name="Daum C."/>
            <person name="Ramamoorthy G.K."/>
            <person name="Gryganskyi A."/>
            <person name="Culley D."/>
            <person name="Magnuson J.K."/>
            <person name="James T.Y."/>
            <person name="O'Malley M.A."/>
            <person name="Stajich J.E."/>
            <person name="Spatafora J.W."/>
            <person name="Visel A."/>
            <person name="Grigoriev I.V."/>
        </authorList>
    </citation>
    <scope>NUCLEOTIDE SEQUENCE [LARGE SCALE GENOMIC DNA]</scope>
    <source>
        <strain evidence="2 3">CBS 115471</strain>
    </source>
</reference>
<proteinExistence type="predicted"/>
<name>A0A1Y1Y507_9PLEO</name>
<evidence type="ECO:0000313" key="2">
    <source>
        <dbReference type="EMBL" id="ORX92985.1"/>
    </source>
</evidence>
<accession>A0A1Y1Y507</accession>
<sequence length="83" mass="9180">MSSTNGVYVSGDFSEPMSAQHNFNNQYEMENPHRAMSSYARIMHEHTKRQLNTATNSARRRSAGTSSSMSSESSQGSVESSSR</sequence>
<feature type="compositionally biased region" description="Low complexity" evidence="1">
    <location>
        <begin position="63"/>
        <end position="83"/>
    </location>
</feature>
<organism evidence="2 3">
    <name type="scientific">Clohesyomyces aquaticus</name>
    <dbReference type="NCBI Taxonomy" id="1231657"/>
    <lineage>
        <taxon>Eukaryota</taxon>
        <taxon>Fungi</taxon>
        <taxon>Dikarya</taxon>
        <taxon>Ascomycota</taxon>
        <taxon>Pezizomycotina</taxon>
        <taxon>Dothideomycetes</taxon>
        <taxon>Pleosporomycetidae</taxon>
        <taxon>Pleosporales</taxon>
        <taxon>Lindgomycetaceae</taxon>
        <taxon>Clohesyomyces</taxon>
    </lineage>
</organism>
<dbReference type="Proteomes" id="UP000193144">
    <property type="component" value="Unassembled WGS sequence"/>
</dbReference>
<evidence type="ECO:0000256" key="1">
    <source>
        <dbReference type="SAM" id="MobiDB-lite"/>
    </source>
</evidence>
<dbReference type="EMBL" id="MCFA01000360">
    <property type="protein sequence ID" value="ORX92985.1"/>
    <property type="molecule type" value="Genomic_DNA"/>
</dbReference>
<evidence type="ECO:0000313" key="3">
    <source>
        <dbReference type="Proteomes" id="UP000193144"/>
    </source>
</evidence>
<dbReference type="OrthoDB" id="5218421at2759"/>
<gene>
    <name evidence="2" type="ORF">BCR34DRAFT_550906</name>
</gene>
<comment type="caution">
    <text evidence="2">The sequence shown here is derived from an EMBL/GenBank/DDBJ whole genome shotgun (WGS) entry which is preliminary data.</text>
</comment>
<protein>
    <submittedName>
        <fullName evidence="2">Uncharacterized protein</fullName>
    </submittedName>
</protein>
<feature type="region of interest" description="Disordered" evidence="1">
    <location>
        <begin position="32"/>
        <end position="83"/>
    </location>
</feature>